<feature type="chain" id="PRO_5026785795" description="NEAT domain-containing protein" evidence="1">
    <location>
        <begin position="25"/>
        <end position="166"/>
    </location>
</feature>
<evidence type="ECO:0008006" key="4">
    <source>
        <dbReference type="Google" id="ProtNLM"/>
    </source>
</evidence>
<organism evidence="2 3">
    <name type="scientific">Tissierella pigra</name>
    <dbReference type="NCBI Taxonomy" id="2607614"/>
    <lineage>
        <taxon>Bacteria</taxon>
        <taxon>Bacillati</taxon>
        <taxon>Bacillota</taxon>
        <taxon>Tissierellia</taxon>
        <taxon>Tissierellales</taxon>
        <taxon>Tissierellaceae</taxon>
        <taxon>Tissierella</taxon>
    </lineage>
</organism>
<feature type="signal peptide" evidence="1">
    <location>
        <begin position="1"/>
        <end position="24"/>
    </location>
</feature>
<keyword evidence="3" id="KW-1185">Reference proteome</keyword>
<evidence type="ECO:0000313" key="2">
    <source>
        <dbReference type="EMBL" id="MSU02795.1"/>
    </source>
</evidence>
<proteinExistence type="predicted"/>
<reference evidence="2 3" key="1">
    <citation type="submission" date="2019-09" db="EMBL/GenBank/DDBJ databases">
        <title>In-depth cultivation of the pig gut microbiome towards novel bacterial diversity and tailored functional studies.</title>
        <authorList>
            <person name="Wylensek D."/>
            <person name="Hitch T.C.A."/>
            <person name="Clavel T."/>
        </authorList>
    </citation>
    <scope>NUCLEOTIDE SEQUENCE [LARGE SCALE GENOMIC DNA]</scope>
    <source>
        <strain evidence="2 3">WCA3-693-APC-4?</strain>
    </source>
</reference>
<keyword evidence="1" id="KW-0732">Signal</keyword>
<sequence>MWKKILASLFIGASLLAISSVGNAATEDAKINTEQKIDITKYQVINPEKKAYSTEDKITFINGKAPSGTEVTIEVYGTTDLTRKSFDLLKLPDEDDYIEISSDTIKSGNMGFFDKELELVTGINKIIIIFEVEDVPPIEIIVYVKTTDTGNHTNEVKLTDIITILK</sequence>
<protein>
    <recommendedName>
        <fullName evidence="4">NEAT domain-containing protein</fullName>
    </recommendedName>
</protein>
<evidence type="ECO:0000313" key="3">
    <source>
        <dbReference type="Proteomes" id="UP000469523"/>
    </source>
</evidence>
<name>A0A6N7Y222_9FIRM</name>
<dbReference type="Proteomes" id="UP000469523">
    <property type="component" value="Unassembled WGS sequence"/>
</dbReference>
<dbReference type="AlphaFoldDB" id="A0A6N7Y222"/>
<gene>
    <name evidence="2" type="ORF">FYJ83_15135</name>
</gene>
<comment type="caution">
    <text evidence="2">The sequence shown here is derived from an EMBL/GenBank/DDBJ whole genome shotgun (WGS) entry which is preliminary data.</text>
</comment>
<dbReference type="EMBL" id="VUNQ01000043">
    <property type="protein sequence ID" value="MSU02795.1"/>
    <property type="molecule type" value="Genomic_DNA"/>
</dbReference>
<dbReference type="RefSeq" id="WP_154441951.1">
    <property type="nucleotide sequence ID" value="NZ_VUNQ01000043.1"/>
</dbReference>
<accession>A0A6N7Y222</accession>
<evidence type="ECO:0000256" key="1">
    <source>
        <dbReference type="SAM" id="SignalP"/>
    </source>
</evidence>